<feature type="chain" id="PRO_5028891500" description="PASTA domain-containing protein" evidence="1">
    <location>
        <begin position="21"/>
        <end position="341"/>
    </location>
</feature>
<protein>
    <recommendedName>
        <fullName evidence="4">PASTA domain-containing protein</fullName>
    </recommendedName>
</protein>
<organism evidence="2 3">
    <name type="scientific">Comamonas piscis</name>
    <dbReference type="NCBI Taxonomy" id="1562974"/>
    <lineage>
        <taxon>Bacteria</taxon>
        <taxon>Pseudomonadati</taxon>
        <taxon>Pseudomonadota</taxon>
        <taxon>Betaproteobacteria</taxon>
        <taxon>Burkholderiales</taxon>
        <taxon>Comamonadaceae</taxon>
        <taxon>Comamonas</taxon>
    </lineage>
</organism>
<evidence type="ECO:0000313" key="2">
    <source>
        <dbReference type="EMBL" id="QMV73237.1"/>
    </source>
</evidence>
<gene>
    <name evidence="2" type="ORF">HS961_10580</name>
</gene>
<dbReference type="AlphaFoldDB" id="A0A7G5EGW2"/>
<sequence length="341" mass="36479">MELKKLKKMALSKMAFCVLAAAGLTGCWDKSGKAEAPQSPMQAEAPANKNPIGQLQAMLASREAIGLNLQYVERIAGPAKRIDGKQQQFDLQGCEFLLTTDDAKQSIVGVQLALSSACTVNVGPPISADKPIKPSELTFGMAEQYFRPGNYLADCLSMCGNAYDPSIYWTAEGSRAEGFMSVTLSVPIVEDAVIEAASRWRDAMEKSESEDWVVSELGFNCAPQKYRHVAVQEFSGMHPAVLSFGQGLEAPVCVPALQSQAPAPAATVISALTVPKPRSDCDMEYGAYLRSKGLVPKEKSIHGPDDRDFAGYGCAYGISPAPGSPIQRGATVTFRSAWEAG</sequence>
<feature type="signal peptide" evidence="1">
    <location>
        <begin position="1"/>
        <end position="20"/>
    </location>
</feature>
<dbReference type="EMBL" id="CP058554">
    <property type="protein sequence ID" value="QMV73237.1"/>
    <property type="molecule type" value="Genomic_DNA"/>
</dbReference>
<evidence type="ECO:0008006" key="4">
    <source>
        <dbReference type="Google" id="ProtNLM"/>
    </source>
</evidence>
<proteinExistence type="predicted"/>
<evidence type="ECO:0000313" key="3">
    <source>
        <dbReference type="Proteomes" id="UP000515240"/>
    </source>
</evidence>
<dbReference type="KEGG" id="cpis:HS961_10580"/>
<dbReference type="PROSITE" id="PS51257">
    <property type="entry name" value="PROKAR_LIPOPROTEIN"/>
    <property type="match status" value="1"/>
</dbReference>
<name>A0A7G5EGW2_9BURK</name>
<dbReference type="RefSeq" id="WP_182327735.1">
    <property type="nucleotide sequence ID" value="NZ_CP058554.1"/>
</dbReference>
<dbReference type="Proteomes" id="UP000515240">
    <property type="component" value="Chromosome"/>
</dbReference>
<keyword evidence="3" id="KW-1185">Reference proteome</keyword>
<accession>A0A7G5EGW2</accession>
<reference evidence="2 3" key="1">
    <citation type="journal article" date="2020" name="G3 (Bethesda)">
        <title>CeMbio - The Caenorhabditis elegans Microbiome Resource.</title>
        <authorList>
            <person name="Dirksen P."/>
            <person name="Assie A."/>
            <person name="Zimmermann J."/>
            <person name="Zhang F."/>
            <person name="Tietje A.M."/>
            <person name="Marsh S.A."/>
            <person name="Felix M.A."/>
            <person name="Shapira M."/>
            <person name="Kaleta C."/>
            <person name="Schulenburg H."/>
            <person name="Samuel B."/>
        </authorList>
    </citation>
    <scope>NUCLEOTIDE SEQUENCE [LARGE SCALE GENOMIC DNA]</scope>
    <source>
        <strain evidence="2 3">BIGb0172</strain>
    </source>
</reference>
<evidence type="ECO:0000256" key="1">
    <source>
        <dbReference type="SAM" id="SignalP"/>
    </source>
</evidence>
<keyword evidence="1" id="KW-0732">Signal</keyword>